<dbReference type="PRINTS" id="PR00455">
    <property type="entry name" value="HTHTETR"/>
</dbReference>
<dbReference type="EMBL" id="BMJT01000007">
    <property type="protein sequence ID" value="GGG27925.1"/>
    <property type="molecule type" value="Genomic_DNA"/>
</dbReference>
<name>A0A917LIS7_9BACI</name>
<organism evidence="5 6">
    <name type="scientific">Lysinibacillus alkalisoli</name>
    <dbReference type="NCBI Taxonomy" id="1911548"/>
    <lineage>
        <taxon>Bacteria</taxon>
        <taxon>Bacillati</taxon>
        <taxon>Bacillota</taxon>
        <taxon>Bacilli</taxon>
        <taxon>Bacillales</taxon>
        <taxon>Bacillaceae</taxon>
        <taxon>Lysinibacillus</taxon>
    </lineage>
</organism>
<reference evidence="5" key="2">
    <citation type="submission" date="2020-09" db="EMBL/GenBank/DDBJ databases">
        <authorList>
            <person name="Sun Q."/>
            <person name="Zhou Y."/>
        </authorList>
    </citation>
    <scope>NUCLEOTIDE SEQUENCE</scope>
    <source>
        <strain evidence="5">CGMCC 1.15760</strain>
    </source>
</reference>
<dbReference type="InterPro" id="IPR036271">
    <property type="entry name" value="Tet_transcr_reg_TetR-rel_C_sf"/>
</dbReference>
<dbReference type="PROSITE" id="PS50977">
    <property type="entry name" value="HTH_TETR_2"/>
    <property type="match status" value="1"/>
</dbReference>
<dbReference type="InterPro" id="IPR001647">
    <property type="entry name" value="HTH_TetR"/>
</dbReference>
<dbReference type="GO" id="GO:0003677">
    <property type="term" value="F:DNA binding"/>
    <property type="evidence" value="ECO:0007669"/>
    <property type="project" value="UniProtKB-UniRule"/>
</dbReference>
<dbReference type="InterPro" id="IPR009057">
    <property type="entry name" value="Homeodomain-like_sf"/>
</dbReference>
<dbReference type="InterPro" id="IPR023772">
    <property type="entry name" value="DNA-bd_HTH_TetR-type_CS"/>
</dbReference>
<evidence type="ECO:0000259" key="4">
    <source>
        <dbReference type="PROSITE" id="PS50977"/>
    </source>
</evidence>
<dbReference type="Proteomes" id="UP000616608">
    <property type="component" value="Unassembled WGS sequence"/>
</dbReference>
<dbReference type="SUPFAM" id="SSF48498">
    <property type="entry name" value="Tetracyclin repressor-like, C-terminal domain"/>
    <property type="match status" value="1"/>
</dbReference>
<sequence length="197" mass="22751">MNKRLQQKQQTKIKILQAAHVIFLSHGFQDTTITLIGEQAGIGYGTVYGHFKNKETIFSELIEQTMHDFFIVANEPFHPKNAAQATAIIHTQVYRFLTLARVHKKTLQLIEEAMGYSALIRLKWSTIVQQFTHRIAQDLTYAQQQNLLKYPIDVTIIATSWFGINETFLWRIVADDTLCINTITQQITQFYVSALYQ</sequence>
<dbReference type="RefSeq" id="WP_188615216.1">
    <property type="nucleotide sequence ID" value="NZ_BMJT01000007.1"/>
</dbReference>
<dbReference type="Gene3D" id="1.10.10.60">
    <property type="entry name" value="Homeodomain-like"/>
    <property type="match status" value="1"/>
</dbReference>
<dbReference type="SUPFAM" id="SSF46689">
    <property type="entry name" value="Homeodomain-like"/>
    <property type="match status" value="1"/>
</dbReference>
<keyword evidence="2 3" id="KW-0238">DNA-binding</keyword>
<dbReference type="Pfam" id="PF00440">
    <property type="entry name" value="TetR_N"/>
    <property type="match status" value="1"/>
</dbReference>
<keyword evidence="6" id="KW-1185">Reference proteome</keyword>
<dbReference type="PANTHER" id="PTHR43479:SF7">
    <property type="entry name" value="TETR-FAMILY TRANSCRIPTIONAL REGULATOR"/>
    <property type="match status" value="1"/>
</dbReference>
<evidence type="ECO:0000313" key="6">
    <source>
        <dbReference type="Proteomes" id="UP000616608"/>
    </source>
</evidence>
<feature type="domain" description="HTH tetR-type" evidence="4">
    <location>
        <begin position="9"/>
        <end position="69"/>
    </location>
</feature>
<evidence type="ECO:0000313" key="5">
    <source>
        <dbReference type="EMBL" id="GGG27925.1"/>
    </source>
</evidence>
<dbReference type="PANTHER" id="PTHR43479">
    <property type="entry name" value="ACREF/ENVCD OPERON REPRESSOR-RELATED"/>
    <property type="match status" value="1"/>
</dbReference>
<gene>
    <name evidence="5" type="ORF">GCM10007425_23170</name>
</gene>
<feature type="DNA-binding region" description="H-T-H motif" evidence="3">
    <location>
        <begin position="32"/>
        <end position="51"/>
    </location>
</feature>
<protein>
    <recommendedName>
        <fullName evidence="4">HTH tetR-type domain-containing protein</fullName>
    </recommendedName>
</protein>
<evidence type="ECO:0000256" key="1">
    <source>
        <dbReference type="ARBA" id="ARBA00022491"/>
    </source>
</evidence>
<dbReference type="InterPro" id="IPR050624">
    <property type="entry name" value="HTH-type_Tx_Regulator"/>
</dbReference>
<dbReference type="AlphaFoldDB" id="A0A917LIS7"/>
<proteinExistence type="predicted"/>
<keyword evidence="1" id="KW-0678">Repressor</keyword>
<reference evidence="5" key="1">
    <citation type="journal article" date="2014" name="Int. J. Syst. Evol. Microbiol.">
        <title>Complete genome sequence of Corynebacterium casei LMG S-19264T (=DSM 44701T), isolated from a smear-ripened cheese.</title>
        <authorList>
            <consortium name="US DOE Joint Genome Institute (JGI-PGF)"/>
            <person name="Walter F."/>
            <person name="Albersmeier A."/>
            <person name="Kalinowski J."/>
            <person name="Ruckert C."/>
        </authorList>
    </citation>
    <scope>NUCLEOTIDE SEQUENCE</scope>
    <source>
        <strain evidence="5">CGMCC 1.15760</strain>
    </source>
</reference>
<accession>A0A917LIS7</accession>
<evidence type="ECO:0000256" key="3">
    <source>
        <dbReference type="PROSITE-ProRule" id="PRU00335"/>
    </source>
</evidence>
<dbReference type="Gene3D" id="1.10.357.10">
    <property type="entry name" value="Tetracycline Repressor, domain 2"/>
    <property type="match status" value="1"/>
</dbReference>
<comment type="caution">
    <text evidence="5">The sequence shown here is derived from an EMBL/GenBank/DDBJ whole genome shotgun (WGS) entry which is preliminary data.</text>
</comment>
<dbReference type="PROSITE" id="PS01081">
    <property type="entry name" value="HTH_TETR_1"/>
    <property type="match status" value="1"/>
</dbReference>
<evidence type="ECO:0000256" key="2">
    <source>
        <dbReference type="ARBA" id="ARBA00023125"/>
    </source>
</evidence>